<evidence type="ECO:0000259" key="1">
    <source>
        <dbReference type="Pfam" id="PF03235"/>
    </source>
</evidence>
<dbReference type="PANTHER" id="PTHR37292">
    <property type="entry name" value="VNG6097C"/>
    <property type="match status" value="1"/>
</dbReference>
<evidence type="ECO:0000259" key="2">
    <source>
        <dbReference type="Pfam" id="PF07510"/>
    </source>
</evidence>
<evidence type="ECO:0000313" key="4">
    <source>
        <dbReference type="Proteomes" id="UP000076519"/>
    </source>
</evidence>
<dbReference type="Pfam" id="PF03235">
    <property type="entry name" value="GmrSD_N"/>
    <property type="match status" value="1"/>
</dbReference>
<evidence type="ECO:0008006" key="5">
    <source>
        <dbReference type="Google" id="ProtNLM"/>
    </source>
</evidence>
<feature type="domain" description="GmrSD restriction endonucleases C-terminal" evidence="2">
    <location>
        <begin position="530"/>
        <end position="622"/>
    </location>
</feature>
<accession>A0A161W277</accession>
<sequence>MDEKLTLKKTAEWQLSNDKQEVELPIIQRDFVWNPSQIENLWDSILRGFPVGSFLFSKTNSSNYNLMDGQQRSTAIALGYFNHLELKDNNFWRLNIDTEHLPTVWLDIAPKELPKNNKYLIRVTTQSHPWGYQANKNDTKLSESDRRKAQGYLRKDERNAGIDSYFDFTNKTSFPYDSNLPVPLSLLLNYKSYDKLETLFIFLEKHLPDNIQTKQGSFTNISEYMGLLRGKHRVDLEKIIQKLEYIQGKYRINYDVLSNDALEDNSSENMNQNPILFVRMNTAGTNLSIDDLIFSIYKSKFPDSQNLVEEAGLNFLSAPQVMSLVSRMVLSELKKFSFPERMNVDRFQRYIDENSEFSSKLNKFISQKIIHYLIGTGIEIFKDKSVNLPPILIKDFIKKSSELFLFLLLWINENGKPDNPKKVVGKLLVFSYFKLKITKELWLTGEVQNPNFWNEHINVHYTKDPELCWLVSPSELKKLYLESKTIIQRFQDSKPNRWEPLEEKSNNEIYRIYKKYSSSPNDFSISQANQQFKQFFERVRNDRRLLFFAQRDYLNEEFHEYNSMEGLEDTNVPWDIDHIYPYSWTYNREKRKVKEVIRDWRNTNGNLRAISLTENRTESNHKSPSSRLEDIKKRYDAAMPEKEWNYWREISGKIYIDSSKQENVFIYKAMVSRTISIYEKFWKDLNIDELLD</sequence>
<organism evidence="3 4">
    <name type="scientific">Lactococcus lactis subsp. cremoris</name>
    <name type="common">Streptococcus cremoris</name>
    <dbReference type="NCBI Taxonomy" id="1359"/>
    <lineage>
        <taxon>Bacteria</taxon>
        <taxon>Bacillati</taxon>
        <taxon>Bacillota</taxon>
        <taxon>Bacilli</taxon>
        <taxon>Lactobacillales</taxon>
        <taxon>Streptococcaceae</taxon>
        <taxon>Lactococcus</taxon>
    </lineage>
</organism>
<feature type="domain" description="GmrSD restriction endonucleases N-terminal" evidence="1">
    <location>
        <begin position="16"/>
        <end position="297"/>
    </location>
</feature>
<dbReference type="AlphaFoldDB" id="A0A161W277"/>
<evidence type="ECO:0000313" key="3">
    <source>
        <dbReference type="EMBL" id="KZK06439.1"/>
    </source>
</evidence>
<gene>
    <name evidence="3" type="ORF">AB996_1215</name>
</gene>
<name>A0A161W277_LACLC</name>
<dbReference type="Proteomes" id="UP000076519">
    <property type="component" value="Unassembled WGS sequence"/>
</dbReference>
<dbReference type="InterPro" id="IPR011089">
    <property type="entry name" value="GmrSD_C"/>
</dbReference>
<protein>
    <recommendedName>
        <fullName evidence="5">DUF262 domain-containing protein</fullName>
    </recommendedName>
</protein>
<reference evidence="3 4" key="1">
    <citation type="submission" date="2015-08" db="EMBL/GenBank/DDBJ databases">
        <title>Draft Genome Sequences of 11 Lactococcus lactis subspecies cremoris strains.</title>
        <authorList>
            <person name="Wels M."/>
            <person name="Backus L."/>
            <person name="Boekhorst J."/>
            <person name="Dijkstra A."/>
            <person name="Beerthuizen M."/>
            <person name="Siezen R."/>
            <person name="Bachmann H."/>
            <person name="Van Hijum S."/>
        </authorList>
    </citation>
    <scope>NUCLEOTIDE SEQUENCE [LARGE SCALE GENOMIC DNA]</scope>
    <source>
        <strain evidence="3 4">KW10</strain>
    </source>
</reference>
<dbReference type="RefSeq" id="WP_063281716.1">
    <property type="nucleotide sequence ID" value="NZ_LIYF01000020.1"/>
</dbReference>
<comment type="caution">
    <text evidence="3">The sequence shown here is derived from an EMBL/GenBank/DDBJ whole genome shotgun (WGS) entry which is preliminary data.</text>
</comment>
<proteinExistence type="predicted"/>
<dbReference type="PANTHER" id="PTHR37292:SF2">
    <property type="entry name" value="DUF262 DOMAIN-CONTAINING PROTEIN"/>
    <property type="match status" value="1"/>
</dbReference>
<dbReference type="InterPro" id="IPR004919">
    <property type="entry name" value="GmrSD_N"/>
</dbReference>
<dbReference type="Pfam" id="PF07510">
    <property type="entry name" value="GmrSD_C"/>
    <property type="match status" value="1"/>
</dbReference>
<dbReference type="PATRIC" id="fig|1359.32.peg.1382"/>
<dbReference type="EMBL" id="LIYF01000020">
    <property type="protein sequence ID" value="KZK06439.1"/>
    <property type="molecule type" value="Genomic_DNA"/>
</dbReference>